<feature type="region of interest" description="Disordered" evidence="1">
    <location>
        <begin position="65"/>
        <end position="105"/>
    </location>
</feature>
<proteinExistence type="predicted"/>
<dbReference type="PANTHER" id="PTHR33408">
    <property type="entry name" value="TRANSPOSASE"/>
    <property type="match status" value="1"/>
</dbReference>
<dbReference type="PANTHER" id="PTHR33408:SF2">
    <property type="entry name" value="TRANSPOSASE DDE DOMAIN-CONTAINING PROTEIN"/>
    <property type="match status" value="1"/>
</dbReference>
<dbReference type="InterPro" id="IPR025668">
    <property type="entry name" value="Tnp_DDE_dom"/>
</dbReference>
<name>A0A810QBD8_9FIRM</name>
<evidence type="ECO:0000313" key="3">
    <source>
        <dbReference type="EMBL" id="BCK85598.1"/>
    </source>
</evidence>
<gene>
    <name evidence="3" type="ORF">MM59RIKEN_29170</name>
</gene>
<dbReference type="KEGG" id="pfaa:MM59RIKEN_29170"/>
<feature type="domain" description="Transposase DDE" evidence="2">
    <location>
        <begin position="207"/>
        <end position="331"/>
    </location>
</feature>
<evidence type="ECO:0000256" key="1">
    <source>
        <dbReference type="SAM" id="MobiDB-lite"/>
    </source>
</evidence>
<dbReference type="AlphaFoldDB" id="A0A810QBD8"/>
<keyword evidence="4" id="KW-1185">Reference proteome</keyword>
<dbReference type="RefSeq" id="WP_213543619.1">
    <property type="nucleotide sequence ID" value="NZ_AP023420.1"/>
</dbReference>
<organism evidence="3 4">
    <name type="scientific">Pusillibacter faecalis</name>
    <dbReference type="NCBI Taxonomy" id="2714358"/>
    <lineage>
        <taxon>Bacteria</taxon>
        <taxon>Bacillati</taxon>
        <taxon>Bacillota</taxon>
        <taxon>Clostridia</taxon>
        <taxon>Eubacteriales</taxon>
        <taxon>Oscillospiraceae</taxon>
        <taxon>Pusillibacter</taxon>
    </lineage>
</organism>
<protein>
    <recommendedName>
        <fullName evidence="2">Transposase DDE domain-containing protein</fullName>
    </recommendedName>
</protein>
<evidence type="ECO:0000313" key="4">
    <source>
        <dbReference type="Proteomes" id="UP000679848"/>
    </source>
</evidence>
<evidence type="ECO:0000259" key="2">
    <source>
        <dbReference type="Pfam" id="PF13751"/>
    </source>
</evidence>
<dbReference type="EMBL" id="AP023420">
    <property type="protein sequence ID" value="BCK85598.1"/>
    <property type="molecule type" value="Genomic_DNA"/>
</dbReference>
<accession>A0A810QBD8</accession>
<reference evidence="3" key="1">
    <citation type="submission" date="2020-09" db="EMBL/GenBank/DDBJ databases">
        <title>New species isolated from human feces.</title>
        <authorList>
            <person name="Kitahara M."/>
            <person name="Shigeno Y."/>
            <person name="Shime M."/>
            <person name="Matsumoto Y."/>
            <person name="Nakamura S."/>
            <person name="Motooka D."/>
            <person name="Fukuoka S."/>
            <person name="Nishikawa H."/>
            <person name="Benno Y."/>
        </authorList>
    </citation>
    <scope>NUCLEOTIDE SEQUENCE</scope>
    <source>
        <strain evidence="3">MM59</strain>
    </source>
</reference>
<dbReference type="Proteomes" id="UP000679848">
    <property type="component" value="Chromosome"/>
</dbReference>
<sequence>MRRWWGQCVAKGLASGRLVGTDSTHVKANASWASEELVELPESPGVYWERLDTYEEEGLEELERRTGKRRKKRVKQIKKDRRQTRKWVSRTDPESGHMKRPGKPRGQHYLAHQTVDTDCGVILDVTVTPGDVYDSVPYLEQIERIHRSILPIQAATADAAYDFPLAHQALKELEIQFFVRPQAVHDRTNVELKREAFQYDESLDAYVCPNGKLLRLNTLHRSASGLYWLYLADKQDCQRCPLRKKCLSQQDKRGARKLEHSYFTAQRKRNLSRLSDPIYREALKKRQIWCEGTFAAQKRGHNLTQILRRGLEAAEDHCLLSATALNLKRMIWAMK</sequence>
<feature type="compositionally biased region" description="Basic residues" evidence="1">
    <location>
        <begin position="66"/>
        <end position="88"/>
    </location>
</feature>
<dbReference type="Pfam" id="PF13751">
    <property type="entry name" value="DDE_Tnp_1_6"/>
    <property type="match status" value="1"/>
</dbReference>